<organism evidence="1 2">
    <name type="scientific">Jiangella anatolica</name>
    <dbReference type="NCBI Taxonomy" id="2670374"/>
    <lineage>
        <taxon>Bacteria</taxon>
        <taxon>Bacillati</taxon>
        <taxon>Actinomycetota</taxon>
        <taxon>Actinomycetes</taxon>
        <taxon>Jiangellales</taxon>
        <taxon>Jiangellaceae</taxon>
        <taxon>Jiangella</taxon>
    </lineage>
</organism>
<proteinExistence type="predicted"/>
<accession>A0A2W2AVL3</accession>
<name>A0A2W2AVL3_9ACTN</name>
<evidence type="ECO:0000313" key="1">
    <source>
        <dbReference type="EMBL" id="PZF79255.1"/>
    </source>
</evidence>
<evidence type="ECO:0000313" key="2">
    <source>
        <dbReference type="Proteomes" id="UP000248764"/>
    </source>
</evidence>
<keyword evidence="2" id="KW-1185">Reference proteome</keyword>
<protein>
    <submittedName>
        <fullName evidence="1">Uncharacterized protein</fullName>
    </submittedName>
</protein>
<gene>
    <name evidence="1" type="ORF">C1I92_32090</name>
</gene>
<dbReference type="AlphaFoldDB" id="A0A2W2AVL3"/>
<dbReference type="Proteomes" id="UP000248764">
    <property type="component" value="Unassembled WGS sequence"/>
</dbReference>
<reference evidence="1 2" key="1">
    <citation type="submission" date="2018-01" db="EMBL/GenBank/DDBJ databases">
        <title>Draft genome sequence of Jiangella sp. GTF31.</title>
        <authorList>
            <person name="Sahin N."/>
            <person name="Ay H."/>
            <person name="Saygin H."/>
        </authorList>
    </citation>
    <scope>NUCLEOTIDE SEQUENCE [LARGE SCALE GENOMIC DNA]</scope>
    <source>
        <strain evidence="1 2">GTF31</strain>
    </source>
</reference>
<sequence>MLALTWGKDCRVVDRWVRRTVLTAIVAAGALCAAGTVAAGPVRAVGGGVCMPWPDTELAAVASPMINEGPAPITVTQVALRDAYGVAIETAALAPHHMYPDGGGLAFGFGTYPPLEPELVRPVAPRRDGVGHRHPLRWTVMPLSPNVGSASRGGRLSFT</sequence>
<dbReference type="EMBL" id="POTW01000156">
    <property type="protein sequence ID" value="PZF79255.1"/>
    <property type="molecule type" value="Genomic_DNA"/>
</dbReference>
<comment type="caution">
    <text evidence="1">The sequence shown here is derived from an EMBL/GenBank/DDBJ whole genome shotgun (WGS) entry which is preliminary data.</text>
</comment>